<dbReference type="GO" id="GO:0006080">
    <property type="term" value="P:substituted mannan metabolic process"/>
    <property type="evidence" value="ECO:0007669"/>
    <property type="project" value="UniProtKB-UniRule"/>
</dbReference>
<accession>G8LKD9</accession>
<feature type="binding site" evidence="6">
    <location>
        <position position="272"/>
    </location>
    <ligand>
        <name>substrate</name>
    </ligand>
</feature>
<evidence type="ECO:0000256" key="5">
    <source>
        <dbReference type="PIRSR" id="PIRSR018168-1"/>
    </source>
</evidence>
<evidence type="ECO:0000256" key="7">
    <source>
        <dbReference type="PIRSR" id="PIRSR018168-3"/>
    </source>
</evidence>
<name>G8LKD9_9ENTR</name>
<feature type="binding site" evidence="6">
    <location>
        <position position="202"/>
    </location>
    <ligand>
        <name>substrate</name>
    </ligand>
</feature>
<protein>
    <recommendedName>
        <fullName evidence="4">Mannan endo-1,4-beta-mannosidase</fullName>
        <ecNumber evidence="4">3.2.1.78</ecNumber>
    </recommendedName>
</protein>
<dbReference type="AlphaFoldDB" id="G8LKD9"/>
<evidence type="ECO:0000256" key="4">
    <source>
        <dbReference type="PIRNR" id="PIRNR018168"/>
    </source>
</evidence>
<evidence type="ECO:0000256" key="6">
    <source>
        <dbReference type="PIRSR" id="PIRSR018168-2"/>
    </source>
</evidence>
<dbReference type="GO" id="GO:0016985">
    <property type="term" value="F:mannan endo-1,4-beta-mannosidase activity"/>
    <property type="evidence" value="ECO:0007669"/>
    <property type="project" value="UniProtKB-UniRule"/>
</dbReference>
<keyword evidence="4" id="KW-0119">Carbohydrate metabolism</keyword>
<dbReference type="SUPFAM" id="SSF51445">
    <property type="entry name" value="(Trans)glycosidases"/>
    <property type="match status" value="1"/>
</dbReference>
<feature type="binding site" evidence="6">
    <location>
        <position position="128"/>
    </location>
    <ligand>
        <name>substrate</name>
    </ligand>
</feature>
<dbReference type="InterPro" id="IPR016714">
    <property type="entry name" value="MANB/E"/>
</dbReference>
<evidence type="ECO:0000259" key="9">
    <source>
        <dbReference type="PROSITE" id="PS51764"/>
    </source>
</evidence>
<dbReference type="PROSITE" id="PS51764">
    <property type="entry name" value="GH26"/>
    <property type="match status" value="1"/>
</dbReference>
<feature type="active site" description="Nucleophile" evidence="5 8">
    <location>
        <position position="296"/>
    </location>
</feature>
<dbReference type="Pfam" id="PF02156">
    <property type="entry name" value="Glyco_hydro_26"/>
    <property type="match status" value="1"/>
</dbReference>
<feature type="site" description="Plays an important role in maintaining the position of the catalytic nucleophile" evidence="7">
    <location>
        <position position="196"/>
    </location>
</feature>
<evidence type="ECO:0000256" key="8">
    <source>
        <dbReference type="PROSITE-ProRule" id="PRU01100"/>
    </source>
</evidence>
<dbReference type="PRINTS" id="PR00739">
    <property type="entry name" value="GLHYDRLASE26"/>
</dbReference>
<evidence type="ECO:0000313" key="10">
    <source>
        <dbReference type="EMBL" id="AEW73172.1"/>
    </source>
</evidence>
<feature type="domain" description="GH26" evidence="9">
    <location>
        <begin position="29"/>
        <end position="353"/>
    </location>
</feature>
<dbReference type="EC" id="3.2.1.78" evidence="4"/>
<keyword evidence="2 4" id="KW-0378">Hydrolase</keyword>
<dbReference type="Gene3D" id="3.20.20.80">
    <property type="entry name" value="Glycosidases"/>
    <property type="match status" value="1"/>
</dbReference>
<dbReference type="InterPro" id="IPR017853">
    <property type="entry name" value="GH"/>
</dbReference>
<sequence length="362" mass="40296">MPCIFQSRRKDILQMSTFTVVPANQSADNNAKMIYQWLSGLSERQGKKLISGIFGGYSNIGGVDAFSLQQGKDLQALTGKFPAIYSADYARGWDACTPGEEASLIDFGCNADLIDHWKKGGLVAISHHLPNPCFAGNNPGDGKGALKHPVSNDEFSAILQSGTPSRGRWLAMLDKVAQGLQQLNEKGVTVFYRPLHEMNGEWFWWGATGENTNDTVRMDLYRRLYQDIFNYFVKTKGLNNLLWVFSPDANRDYKTSYYPGAEYIDITGLDLYTDNPATVNGYDEMVALNKPFAFAEVGPSTINGQFDYANLVSVILQKYPKATMFIPWNNDWSPLKNLNASGAYNNDRVINLGEVWNGSVLS</sequence>
<keyword evidence="4" id="KW-0964">Secreted</keyword>
<dbReference type="PANTHER" id="PTHR40079">
    <property type="entry name" value="MANNAN ENDO-1,4-BETA-MANNOSIDASE E-RELATED"/>
    <property type="match status" value="1"/>
</dbReference>
<dbReference type="PANTHER" id="PTHR40079:SF4">
    <property type="entry name" value="GH26 DOMAIN-CONTAINING PROTEIN-RELATED"/>
    <property type="match status" value="1"/>
</dbReference>
<comment type="similarity">
    <text evidence="1 4 8">Belongs to the glycosyl hydrolase 26 family.</text>
</comment>
<feature type="active site" description="Proton donor" evidence="5 8">
    <location>
        <position position="197"/>
    </location>
</feature>
<reference evidence="10 11" key="1">
    <citation type="journal article" date="2011" name="Stand. Genomic Sci.">
        <title>Complete genome of the onion pathogen Enterobacter cloacae EcWSU1.</title>
        <authorList>
            <person name="Humann J.L."/>
            <person name="Wildung M."/>
            <person name="Cheng C.H."/>
            <person name="Lee T."/>
            <person name="Stewart J.E."/>
            <person name="Drew J.C."/>
            <person name="Triplett E.W."/>
            <person name="Main D."/>
            <person name="Schroeder B.K."/>
        </authorList>
    </citation>
    <scope>NUCLEOTIDE SEQUENCE [LARGE SCALE GENOMIC DNA]</scope>
    <source>
        <strain evidence="10 11">EcWSU1</strain>
    </source>
</reference>
<dbReference type="InterPro" id="IPR000805">
    <property type="entry name" value="Glyco_hydro_26"/>
</dbReference>
<dbReference type="PIRSF" id="PIRSF018168">
    <property type="entry name" value="Mannan-1_4-beta-mannosidase"/>
    <property type="match status" value="1"/>
</dbReference>
<proteinExistence type="inferred from homology"/>
<dbReference type="KEGG" id="eec:EcWSU1_01733"/>
<organism evidence="10 11">
    <name type="scientific">Enterobacter ludwigii</name>
    <dbReference type="NCBI Taxonomy" id="299767"/>
    <lineage>
        <taxon>Bacteria</taxon>
        <taxon>Pseudomonadati</taxon>
        <taxon>Pseudomonadota</taxon>
        <taxon>Gammaproteobacteria</taxon>
        <taxon>Enterobacterales</taxon>
        <taxon>Enterobacteriaceae</taxon>
        <taxon>Enterobacter</taxon>
        <taxon>Enterobacter cloacae complex</taxon>
    </lineage>
</organism>
<evidence type="ECO:0000256" key="3">
    <source>
        <dbReference type="ARBA" id="ARBA00023295"/>
    </source>
</evidence>
<keyword evidence="3 4" id="KW-0326">Glycosidase</keyword>
<gene>
    <name evidence="10" type="primary">gmuG</name>
    <name evidence="10" type="ORF">EcWSU1_01733</name>
</gene>
<dbReference type="GO" id="GO:0005576">
    <property type="term" value="C:extracellular region"/>
    <property type="evidence" value="ECO:0007669"/>
    <property type="project" value="UniProtKB-SubCell"/>
</dbReference>
<dbReference type="InterPro" id="IPR022790">
    <property type="entry name" value="GH26_dom"/>
</dbReference>
<evidence type="ECO:0000256" key="2">
    <source>
        <dbReference type="ARBA" id="ARBA00022801"/>
    </source>
</evidence>
<dbReference type="HOGENOM" id="CLU_016930_2_0_6"/>
<comment type="catalytic activity">
    <reaction evidence="4">
        <text>Random hydrolysis of (1-&gt;4)-beta-D-mannosidic linkages in mannans, galactomannans and glucomannans.</text>
        <dbReference type="EC" id="3.2.1.78"/>
    </reaction>
</comment>
<dbReference type="Proteomes" id="UP000007838">
    <property type="component" value="Chromosome"/>
</dbReference>
<evidence type="ECO:0000256" key="1">
    <source>
        <dbReference type="ARBA" id="ARBA00007754"/>
    </source>
</evidence>
<evidence type="ECO:0000313" key="11">
    <source>
        <dbReference type="Proteomes" id="UP000007838"/>
    </source>
</evidence>
<comment type="subcellular location">
    <subcellularLocation>
        <location evidence="4">Secreted</location>
    </subcellularLocation>
</comment>
<dbReference type="eggNOG" id="COG4124">
    <property type="taxonomic scope" value="Bacteria"/>
</dbReference>
<dbReference type="EMBL" id="CP002886">
    <property type="protein sequence ID" value="AEW73172.1"/>
    <property type="molecule type" value="Genomic_DNA"/>
</dbReference>